<dbReference type="GO" id="GO:0006364">
    <property type="term" value="P:rRNA processing"/>
    <property type="evidence" value="ECO:0007669"/>
    <property type="project" value="TreeGrafter"/>
</dbReference>
<dbReference type="Proteomes" id="UP000279271">
    <property type="component" value="Unassembled WGS sequence"/>
</dbReference>
<evidence type="ECO:0000256" key="1">
    <source>
        <dbReference type="RuleBase" id="RU364032"/>
    </source>
</evidence>
<feature type="region of interest" description="Disordered" evidence="2">
    <location>
        <begin position="117"/>
        <end position="139"/>
    </location>
</feature>
<keyword evidence="1" id="KW-0694">RNA-binding</keyword>
<evidence type="ECO:0000313" key="5">
    <source>
        <dbReference type="Proteomes" id="UP000279271"/>
    </source>
</evidence>
<dbReference type="GO" id="GO:0006409">
    <property type="term" value="P:tRNA export from nucleus"/>
    <property type="evidence" value="ECO:0007669"/>
    <property type="project" value="TreeGrafter"/>
</dbReference>
<reference evidence="5" key="1">
    <citation type="journal article" date="2018" name="Algal Res.">
        <title>Characterization of plant carbon substrate utilization by Auxenochlorella protothecoides.</title>
        <authorList>
            <person name="Vogler B.W."/>
            <person name="Starkenburg S.R."/>
            <person name="Sudasinghe N."/>
            <person name="Schambach J.Y."/>
            <person name="Rollin J.A."/>
            <person name="Pattathil S."/>
            <person name="Barry A.N."/>
        </authorList>
    </citation>
    <scope>NUCLEOTIDE SEQUENCE [LARGE SCALE GENOMIC DNA]</scope>
    <source>
        <strain evidence="5">UTEX 25</strain>
    </source>
</reference>
<dbReference type="PANTHER" id="PTHR17972">
    <property type="entry name" value="NUCLEOLAR RNA-ASSOCIATED PROTEIN"/>
    <property type="match status" value="1"/>
</dbReference>
<feature type="region of interest" description="Disordered" evidence="2">
    <location>
        <begin position="1"/>
        <end position="72"/>
    </location>
</feature>
<accession>A0A3M7KNM2</accession>
<comment type="caution">
    <text evidence="4">The sequence shown here is derived from an EMBL/GenBank/DDBJ whole genome shotgun (WGS) entry which is preliminary data.</text>
</comment>
<gene>
    <name evidence="4" type="ORF">APUTEX25_002700</name>
</gene>
<dbReference type="InterPro" id="IPR005554">
    <property type="entry name" value="NOL6/Upt22"/>
</dbReference>
<dbReference type="EMBL" id="QOKY01000217">
    <property type="protein sequence ID" value="RMZ52007.1"/>
    <property type="molecule type" value="Genomic_DNA"/>
</dbReference>
<dbReference type="GO" id="GO:0032040">
    <property type="term" value="C:small-subunit processome"/>
    <property type="evidence" value="ECO:0007669"/>
    <property type="project" value="TreeGrafter"/>
</dbReference>
<protein>
    <recommendedName>
        <fullName evidence="3">Nrap protein domain-containing protein</fullName>
    </recommendedName>
</protein>
<organism evidence="4 5">
    <name type="scientific">Auxenochlorella protothecoides</name>
    <name type="common">Green microalga</name>
    <name type="synonym">Chlorella protothecoides</name>
    <dbReference type="NCBI Taxonomy" id="3075"/>
    <lineage>
        <taxon>Eukaryota</taxon>
        <taxon>Viridiplantae</taxon>
        <taxon>Chlorophyta</taxon>
        <taxon>core chlorophytes</taxon>
        <taxon>Trebouxiophyceae</taxon>
        <taxon>Chlorellales</taxon>
        <taxon>Chlorellaceae</taxon>
        <taxon>Auxenochlorella</taxon>
    </lineage>
</organism>
<evidence type="ECO:0000256" key="2">
    <source>
        <dbReference type="SAM" id="MobiDB-lite"/>
    </source>
</evidence>
<comment type="similarity">
    <text evidence="1">Belongs to the NRAP family.</text>
</comment>
<name>A0A3M7KNM2_AUXPR</name>
<dbReference type="PANTHER" id="PTHR17972:SF0">
    <property type="entry name" value="NUCLEOLAR PROTEIN 6"/>
    <property type="match status" value="1"/>
</dbReference>
<feature type="non-terminal residue" evidence="4">
    <location>
        <position position="1"/>
    </location>
</feature>
<evidence type="ECO:0000259" key="3">
    <source>
        <dbReference type="Pfam" id="PF17406"/>
    </source>
</evidence>
<dbReference type="AlphaFoldDB" id="A0A3M7KNM2"/>
<dbReference type="InterPro" id="IPR035370">
    <property type="entry name" value="Nrap_D5"/>
</dbReference>
<dbReference type="GO" id="GO:0034456">
    <property type="term" value="C:UTP-C complex"/>
    <property type="evidence" value="ECO:0007669"/>
    <property type="project" value="TreeGrafter"/>
</dbReference>
<comment type="subcellular location">
    <subcellularLocation>
        <location evidence="1">Nucleus</location>
        <location evidence="1">Nucleolus</location>
    </subcellularLocation>
</comment>
<evidence type="ECO:0000313" key="4">
    <source>
        <dbReference type="EMBL" id="RMZ52007.1"/>
    </source>
</evidence>
<dbReference type="GO" id="GO:0003723">
    <property type="term" value="F:RNA binding"/>
    <property type="evidence" value="ECO:0007669"/>
    <property type="project" value="UniProtKB-KW"/>
</dbReference>
<keyword evidence="1" id="KW-0539">Nucleus</keyword>
<feature type="compositionally biased region" description="Low complexity" evidence="2">
    <location>
        <begin position="13"/>
        <end position="26"/>
    </location>
</feature>
<proteinExistence type="inferred from homology"/>
<feature type="domain" description="Nrap protein" evidence="3">
    <location>
        <begin position="158"/>
        <end position="217"/>
    </location>
</feature>
<dbReference type="GO" id="GO:0032545">
    <property type="term" value="C:CURI complex"/>
    <property type="evidence" value="ECO:0007669"/>
    <property type="project" value="TreeGrafter"/>
</dbReference>
<sequence>ASSSACHASPQVASAASSASSAARSSCVRVRGPSATRRARRQPDLQGQAAEEVALPRLQPGGAVAGGRRGRQRLAPCSGAVAERTPWSAGVGAVAVLAHGHAFLLHLATDRDAVMREAERAERGAAHQGAEEESAEEDPDQALLVSHQGFVGGLAAEHPAFTPAVRLAKAWVARHLLSNHLGEEAVELLVAAAFVGPTRPMEGTPASRLSGFLSFLHIPVRSIRGGLEGAEERESPAGSATTRTVLEAECAALRTRASRAVLSGIPYAVVARRGAAAVRRELLVGLDPVAAFVRRLQARLDPVAVVLADLTPGAGVVGLKWRAPALQAAACPVAAAQEAGEAASGGRDAEARALGALCDALFLGAGLVRRVEVVERVLVDTGGENGVNCHTLEEAQGAPIAKRPKTMNGHRD</sequence>
<dbReference type="Pfam" id="PF17406">
    <property type="entry name" value="Nrap_D5"/>
    <property type="match status" value="1"/>
</dbReference>